<reference evidence="1" key="1">
    <citation type="journal article" date="2023" name="Mol. Phylogenet. Evol.">
        <title>Genome-scale phylogeny and comparative genomics of the fungal order Sordariales.</title>
        <authorList>
            <person name="Hensen N."/>
            <person name="Bonometti L."/>
            <person name="Westerberg I."/>
            <person name="Brannstrom I.O."/>
            <person name="Guillou S."/>
            <person name="Cros-Aarteil S."/>
            <person name="Calhoun S."/>
            <person name="Haridas S."/>
            <person name="Kuo A."/>
            <person name="Mondo S."/>
            <person name="Pangilinan J."/>
            <person name="Riley R."/>
            <person name="LaButti K."/>
            <person name="Andreopoulos B."/>
            <person name="Lipzen A."/>
            <person name="Chen C."/>
            <person name="Yan M."/>
            <person name="Daum C."/>
            <person name="Ng V."/>
            <person name="Clum A."/>
            <person name="Steindorff A."/>
            <person name="Ohm R.A."/>
            <person name="Martin F."/>
            <person name="Silar P."/>
            <person name="Natvig D.O."/>
            <person name="Lalanne C."/>
            <person name="Gautier V."/>
            <person name="Ament-Velasquez S.L."/>
            <person name="Kruys A."/>
            <person name="Hutchinson M.I."/>
            <person name="Powell A.J."/>
            <person name="Barry K."/>
            <person name="Miller A.N."/>
            <person name="Grigoriev I.V."/>
            <person name="Debuchy R."/>
            <person name="Gladieux P."/>
            <person name="Hiltunen Thoren M."/>
            <person name="Johannesson H."/>
        </authorList>
    </citation>
    <scope>NUCLEOTIDE SEQUENCE</scope>
    <source>
        <strain evidence="1">CBS 958.72</strain>
    </source>
</reference>
<gene>
    <name evidence="1" type="ORF">B0T24DRAFT_632666</name>
</gene>
<evidence type="ECO:0000313" key="2">
    <source>
        <dbReference type="Proteomes" id="UP001287356"/>
    </source>
</evidence>
<organism evidence="1 2">
    <name type="scientific">Lasiosphaeria ovina</name>
    <dbReference type="NCBI Taxonomy" id="92902"/>
    <lineage>
        <taxon>Eukaryota</taxon>
        <taxon>Fungi</taxon>
        <taxon>Dikarya</taxon>
        <taxon>Ascomycota</taxon>
        <taxon>Pezizomycotina</taxon>
        <taxon>Sordariomycetes</taxon>
        <taxon>Sordariomycetidae</taxon>
        <taxon>Sordariales</taxon>
        <taxon>Lasiosphaeriaceae</taxon>
        <taxon>Lasiosphaeria</taxon>
    </lineage>
</organism>
<keyword evidence="2" id="KW-1185">Reference proteome</keyword>
<comment type="caution">
    <text evidence="1">The sequence shown here is derived from an EMBL/GenBank/DDBJ whole genome shotgun (WGS) entry which is preliminary data.</text>
</comment>
<sequence length="158" mass="17359">SQSAQGVDPSFADRDKSTWAVFPSDTVHVGRKIDPPPILRVPKTLKYADGTKHTECCVIVFLVDGNNNYGALDGAMAHSEKTVKYSPNPSEDFKVRYFSFKNLKINTPGYWELGFSIMGNTEEGVECLETFRLPITSVPSTEAIAARSLSPSEQNILG</sequence>
<proteinExistence type="predicted"/>
<protein>
    <submittedName>
        <fullName evidence="1">Uncharacterized protein</fullName>
    </submittedName>
</protein>
<accession>A0AAE0N4U0</accession>
<dbReference type="AlphaFoldDB" id="A0AAE0N4U0"/>
<dbReference type="EMBL" id="JAULSN010000006">
    <property type="protein sequence ID" value="KAK3369464.1"/>
    <property type="molecule type" value="Genomic_DNA"/>
</dbReference>
<name>A0AAE0N4U0_9PEZI</name>
<feature type="non-terminal residue" evidence="1">
    <location>
        <position position="158"/>
    </location>
</feature>
<feature type="non-terminal residue" evidence="1">
    <location>
        <position position="1"/>
    </location>
</feature>
<evidence type="ECO:0000313" key="1">
    <source>
        <dbReference type="EMBL" id="KAK3369464.1"/>
    </source>
</evidence>
<reference evidence="1" key="2">
    <citation type="submission" date="2023-06" db="EMBL/GenBank/DDBJ databases">
        <authorList>
            <consortium name="Lawrence Berkeley National Laboratory"/>
            <person name="Haridas S."/>
            <person name="Hensen N."/>
            <person name="Bonometti L."/>
            <person name="Westerberg I."/>
            <person name="Brannstrom I.O."/>
            <person name="Guillou S."/>
            <person name="Cros-Aarteil S."/>
            <person name="Calhoun S."/>
            <person name="Kuo A."/>
            <person name="Mondo S."/>
            <person name="Pangilinan J."/>
            <person name="Riley R."/>
            <person name="Labutti K."/>
            <person name="Andreopoulos B."/>
            <person name="Lipzen A."/>
            <person name="Chen C."/>
            <person name="Yanf M."/>
            <person name="Daum C."/>
            <person name="Ng V."/>
            <person name="Clum A."/>
            <person name="Steindorff A."/>
            <person name="Ohm R."/>
            <person name="Martin F."/>
            <person name="Silar P."/>
            <person name="Natvig D."/>
            <person name="Lalanne C."/>
            <person name="Gautier V."/>
            <person name="Ament-Velasquez S.L."/>
            <person name="Kruys A."/>
            <person name="Hutchinson M.I."/>
            <person name="Powell A.J."/>
            <person name="Barry K."/>
            <person name="Miller A.N."/>
            <person name="Grigoriev I.V."/>
            <person name="Debuchy R."/>
            <person name="Gladieux P."/>
            <person name="Thoren M.H."/>
            <person name="Johannesson H."/>
        </authorList>
    </citation>
    <scope>NUCLEOTIDE SEQUENCE</scope>
    <source>
        <strain evidence="1">CBS 958.72</strain>
    </source>
</reference>
<dbReference type="Proteomes" id="UP001287356">
    <property type="component" value="Unassembled WGS sequence"/>
</dbReference>